<reference evidence="6 9" key="1">
    <citation type="submission" date="2017-05" db="EMBL/GenBank/DDBJ databases">
        <title>Whole genome sequencing of Proteus mirabilis AR_0155.</title>
        <authorList>
            <person name="Conlan S."/>
            <person name="Thomas P.J."/>
            <person name="Mullikin J."/>
            <person name="Frank K.M."/>
            <person name="Segre J.A."/>
        </authorList>
    </citation>
    <scope>NUCLEOTIDE SEQUENCE [LARGE SCALE GENOMIC DNA]</scope>
    <source>
        <strain evidence="6 9">AR_0155</strain>
    </source>
</reference>
<keyword evidence="3 5" id="KW-1133">Transmembrane helix</keyword>
<evidence type="ECO:0000256" key="5">
    <source>
        <dbReference type="SAM" id="Phobius"/>
    </source>
</evidence>
<dbReference type="STRING" id="584.AOUC001_01965"/>
<evidence type="ECO:0000313" key="9">
    <source>
        <dbReference type="Proteomes" id="UP000195540"/>
    </source>
</evidence>
<evidence type="ECO:0000256" key="1">
    <source>
        <dbReference type="ARBA" id="ARBA00004141"/>
    </source>
</evidence>
<dbReference type="Proteomes" id="UP000195540">
    <property type="component" value="Chromosome"/>
</dbReference>
<evidence type="ECO:0000313" key="6">
    <source>
        <dbReference type="EMBL" id="ARX33362.1"/>
    </source>
</evidence>
<dbReference type="Proteomes" id="UP000254191">
    <property type="component" value="Unassembled WGS sequence"/>
</dbReference>
<dbReference type="InterPro" id="IPR032808">
    <property type="entry name" value="DoxX"/>
</dbReference>
<sequence length="140" mass="15662">MPNSIARILESQTLWIVARVLILLLFLSSGFAKVFDYENSLAEMRAAGLNPDWFFNLASAIVLFAGSILVLFDRYLWLGAGALATFLFLTIVIVHTFWNMTGDKAMLSMYFAIEHTSVIGGLMATAMASHFRALWKKFNS</sequence>
<evidence type="ECO:0000256" key="3">
    <source>
        <dbReference type="ARBA" id="ARBA00022989"/>
    </source>
</evidence>
<dbReference type="GO" id="GO:0016020">
    <property type="term" value="C:membrane"/>
    <property type="evidence" value="ECO:0007669"/>
    <property type="project" value="UniProtKB-SubCell"/>
</dbReference>
<evidence type="ECO:0000313" key="8">
    <source>
        <dbReference type="EMBL" id="SUC38669.1"/>
    </source>
</evidence>
<dbReference type="EMBL" id="ABKSPD020000009">
    <property type="protein sequence ID" value="EKW9776804.1"/>
    <property type="molecule type" value="Genomic_DNA"/>
</dbReference>
<dbReference type="KEGG" id="pvl:AOB99_14760"/>
<dbReference type="EMBL" id="CP021694">
    <property type="protein sequence ID" value="ARX33362.1"/>
    <property type="molecule type" value="Genomic_DNA"/>
</dbReference>
<dbReference type="Proteomes" id="UP001171165">
    <property type="component" value="Unassembled WGS sequence"/>
</dbReference>
<dbReference type="OMA" id="VIVHTFW"/>
<feature type="transmembrane region" description="Helical" evidence="5">
    <location>
        <begin position="77"/>
        <end position="98"/>
    </location>
</feature>
<comment type="subcellular location">
    <subcellularLocation>
        <location evidence="1">Membrane</location>
        <topology evidence="1">Multi-pass membrane protein</topology>
    </subcellularLocation>
</comment>
<evidence type="ECO:0000313" key="10">
    <source>
        <dbReference type="Proteomes" id="UP000254191"/>
    </source>
</evidence>
<evidence type="ECO:0000313" key="7">
    <source>
        <dbReference type="EMBL" id="EKW9776804.1"/>
    </source>
</evidence>
<feature type="transmembrane region" description="Helical" evidence="5">
    <location>
        <begin position="53"/>
        <end position="72"/>
    </location>
</feature>
<keyword evidence="4 5" id="KW-0472">Membrane</keyword>
<dbReference type="GeneID" id="6801467"/>
<reference evidence="7" key="3">
    <citation type="submission" date="2023-06" db="EMBL/GenBank/DDBJ databases">
        <authorList>
            <consortium name="Clinical and Environmental Microbiology Branch: Whole genome sequencing antimicrobial resistance pathogens in the healthcare setting"/>
        </authorList>
    </citation>
    <scope>NUCLEOTIDE SEQUENCE</scope>
    <source>
        <strain evidence="7">Microbial</strain>
    </source>
</reference>
<proteinExistence type="predicted"/>
<dbReference type="AlphaFoldDB" id="A0A1Z1SRQ1"/>
<evidence type="ECO:0000313" key="11">
    <source>
        <dbReference type="Proteomes" id="UP001171165"/>
    </source>
</evidence>
<evidence type="ECO:0000256" key="2">
    <source>
        <dbReference type="ARBA" id="ARBA00022692"/>
    </source>
</evidence>
<protein>
    <submittedName>
        <fullName evidence="7 8">DoxX</fullName>
    </submittedName>
</protein>
<reference evidence="8 10" key="2">
    <citation type="submission" date="2018-06" db="EMBL/GenBank/DDBJ databases">
        <authorList>
            <consortium name="Pathogen Informatics"/>
            <person name="Doyle S."/>
        </authorList>
    </citation>
    <scope>NUCLEOTIDE SEQUENCE [LARGE SCALE GENOMIC DNA]</scope>
    <source>
        <strain evidence="8 10">NCTC11938</strain>
    </source>
</reference>
<organism evidence="7 11">
    <name type="scientific">Proteus mirabilis</name>
    <dbReference type="NCBI Taxonomy" id="584"/>
    <lineage>
        <taxon>Bacteria</taxon>
        <taxon>Pseudomonadati</taxon>
        <taxon>Pseudomonadota</taxon>
        <taxon>Gammaproteobacteria</taxon>
        <taxon>Enterobacterales</taxon>
        <taxon>Morganellaceae</taxon>
        <taxon>Proteus</taxon>
    </lineage>
</organism>
<dbReference type="OrthoDB" id="6522672at2"/>
<dbReference type="Pfam" id="PF07681">
    <property type="entry name" value="DoxX"/>
    <property type="match status" value="1"/>
</dbReference>
<dbReference type="EMBL" id="UGTS01000005">
    <property type="protein sequence ID" value="SUC38669.1"/>
    <property type="molecule type" value="Genomic_DNA"/>
</dbReference>
<name>A0A1Z1SRQ1_PROMI</name>
<dbReference type="RefSeq" id="WP_004245852.1">
    <property type="nucleotide sequence ID" value="NZ_ABFCQN020000052.1"/>
</dbReference>
<gene>
    <name evidence="6" type="ORF">AM402_04095</name>
    <name evidence="8" type="ORF">NCTC11938_02940</name>
    <name evidence="7" type="ORF">PW210_002647</name>
</gene>
<keyword evidence="2 5" id="KW-0812">Transmembrane</keyword>
<accession>A0A1Z1SRQ1</accession>
<evidence type="ECO:0000256" key="4">
    <source>
        <dbReference type="ARBA" id="ARBA00023136"/>
    </source>
</evidence>
<feature type="transmembrane region" description="Helical" evidence="5">
    <location>
        <begin position="12"/>
        <end position="33"/>
    </location>
</feature>